<dbReference type="PANTHER" id="PTHR10963">
    <property type="entry name" value="GLYCOSYL HYDROLASE-RELATED"/>
    <property type="match status" value="1"/>
</dbReference>
<dbReference type="NCBIfam" id="TIGR04183">
    <property type="entry name" value="Por_Secre_tail"/>
    <property type="match status" value="1"/>
</dbReference>
<keyword evidence="7" id="KW-1185">Reference proteome</keyword>
<keyword evidence="2 3" id="KW-0732">Signal</keyword>
<dbReference type="InterPro" id="IPR008964">
    <property type="entry name" value="Invasin/intimin_cell_adhesion"/>
</dbReference>
<evidence type="ECO:0000313" key="6">
    <source>
        <dbReference type="EMBL" id="TEB44810.1"/>
    </source>
</evidence>
<sequence>MRKILTFHRVKAIFYTLSCMLLFNLSAKAQNYQLVWSDEFNGTGAPDNSKWSYELGGNLRNSELQYYTNSTNNIKQNAGNLEITVIKEAVGGKQYTSGSITTLNKASWTYGKIEGRLKMPKGQGLWAAFWTLGTNYASAGWPKSGEIDIMEHINSETIIHGTAHYGGLNDVHVQNANTYSVDVTQWHTYSVVWDANYIKWYVDDVLFHQLQITGGQNYTEEFHLPQYILINLPIGGSWPGSPDATTVLPATMYCDYIRVYKNIDTTPVPVSSISISPASANVALNGSQTLKTSFVPANATNLKLTWTSNNNAVANVDNLGVVTGVSVGSAIITATTEDGNKTSISTISVQNLVGVNKLVNGNFDSDVAIVQKPAGWLEYSGIAGGTANALNSNTSPHSANYNGIQSATGHYEVAVYQTFTNLANGIYTAKAWVRSSGGQSKSVFYGKTFGSDEINYNLAISIPTWTQIQLNNILVSNNSYEIGFYQWTGTGAASTWLEYDDIEFYLSATGTLGVTNPSQDFGIQNFTAYPNPVKSGNILNISANDGLFFDIFIVDINGRKVYSQLNNTSNLTALQLPNLDKGIYFLRTTSATKTRIQKILIE</sequence>
<dbReference type="Gene3D" id="2.60.120.260">
    <property type="entry name" value="Galactose-binding domain-like"/>
    <property type="match status" value="1"/>
</dbReference>
<feature type="chain" id="PRO_5043204892" evidence="3">
    <location>
        <begin position="30"/>
        <end position="602"/>
    </location>
</feature>
<dbReference type="SMART" id="SM00635">
    <property type="entry name" value="BID_2"/>
    <property type="match status" value="1"/>
</dbReference>
<reference evidence="6 8" key="2">
    <citation type="journal article" date="2018" name="Syst. Appl. Microbiol.">
        <title>Flavobacterium circumlabens sp. nov. and Flavobacterium cupreum sp. nov., two psychrotrophic species isolated from Antarctic environmental samples.</title>
        <authorList>
            <person name="Kralova S."/>
            <person name="Busse H.J."/>
            <person name="Svec P."/>
            <person name="Maslanova I."/>
            <person name="Stankova E."/>
            <person name="Bartak M."/>
            <person name="Sedlacek I."/>
        </authorList>
    </citation>
    <scope>NUCLEOTIDE SEQUENCE [LARGE SCALE GENOMIC DNA]</scope>
    <source>
        <strain evidence="6 8">CCM 8828</strain>
    </source>
</reference>
<dbReference type="InterPro" id="IPR013320">
    <property type="entry name" value="ConA-like_dom_sf"/>
</dbReference>
<dbReference type="Proteomes" id="UP000298340">
    <property type="component" value="Unassembled WGS sequence"/>
</dbReference>
<name>A0A4Y7UEC2_9FLAO</name>
<dbReference type="GO" id="GO:0004553">
    <property type="term" value="F:hydrolase activity, hydrolyzing O-glycosyl compounds"/>
    <property type="evidence" value="ECO:0007669"/>
    <property type="project" value="InterPro"/>
</dbReference>
<dbReference type="OrthoDB" id="5377264at2"/>
<dbReference type="AlphaFoldDB" id="A0A4Y7UEC2"/>
<dbReference type="Gene3D" id="2.60.120.200">
    <property type="match status" value="1"/>
</dbReference>
<dbReference type="PANTHER" id="PTHR10963:SF55">
    <property type="entry name" value="GLYCOSIDE HYDROLASE FAMILY 16 PROTEIN"/>
    <property type="match status" value="1"/>
</dbReference>
<evidence type="ECO:0000256" key="3">
    <source>
        <dbReference type="SAM" id="SignalP"/>
    </source>
</evidence>
<dbReference type="Gene3D" id="2.60.40.1080">
    <property type="match status" value="1"/>
</dbReference>
<evidence type="ECO:0000313" key="7">
    <source>
        <dbReference type="Proteomes" id="UP000295270"/>
    </source>
</evidence>
<dbReference type="Pfam" id="PF00722">
    <property type="entry name" value="Glyco_hydro_16"/>
    <property type="match status" value="1"/>
</dbReference>
<reference evidence="5" key="3">
    <citation type="submission" date="2019-03" db="EMBL/GenBank/DDBJ databases">
        <authorList>
            <person name="Whitman W."/>
            <person name="Huntemann M."/>
            <person name="Clum A."/>
            <person name="Pillay M."/>
            <person name="Palaniappan K."/>
            <person name="Varghese N."/>
            <person name="Mikhailova N."/>
            <person name="Stamatis D."/>
            <person name="Reddy T."/>
            <person name="Daum C."/>
            <person name="Shapiro N."/>
            <person name="Ivanova N."/>
            <person name="Kyrpides N."/>
            <person name="Woyke T."/>
        </authorList>
    </citation>
    <scope>NUCLEOTIDE SEQUENCE</scope>
    <source>
        <strain evidence="5">P5626</strain>
    </source>
</reference>
<dbReference type="InterPro" id="IPR003343">
    <property type="entry name" value="Big_2"/>
</dbReference>
<dbReference type="PROSITE" id="PS51762">
    <property type="entry name" value="GH16_2"/>
    <property type="match status" value="1"/>
</dbReference>
<feature type="signal peptide" evidence="3">
    <location>
        <begin position="1"/>
        <end position="29"/>
    </location>
</feature>
<dbReference type="Pfam" id="PF02368">
    <property type="entry name" value="Big_2"/>
    <property type="match status" value="1"/>
</dbReference>
<gene>
    <name evidence="6" type="ORF">D0809_06335</name>
    <name evidence="5" type="ORF">EV142_102136</name>
</gene>
<dbReference type="InterPro" id="IPR050546">
    <property type="entry name" value="Glycosyl_Hydrlase_16"/>
</dbReference>
<evidence type="ECO:0000259" key="4">
    <source>
        <dbReference type="PROSITE" id="PS51762"/>
    </source>
</evidence>
<dbReference type="EMBL" id="SLWA01000002">
    <property type="protein sequence ID" value="TCN59518.1"/>
    <property type="molecule type" value="Genomic_DNA"/>
</dbReference>
<evidence type="ECO:0000313" key="5">
    <source>
        <dbReference type="EMBL" id="TCN59518.1"/>
    </source>
</evidence>
<evidence type="ECO:0000313" key="8">
    <source>
        <dbReference type="Proteomes" id="UP000298340"/>
    </source>
</evidence>
<accession>A0A4Y7UEC2</accession>
<protein>
    <submittedName>
        <fullName evidence="5">Secreted protein (Por secretion system target)</fullName>
    </submittedName>
    <submittedName>
        <fullName evidence="6">T9SS C-terminal target domain-containing protein</fullName>
    </submittedName>
</protein>
<dbReference type="SUPFAM" id="SSF49373">
    <property type="entry name" value="Invasin/intimin cell-adhesion fragments"/>
    <property type="match status" value="1"/>
</dbReference>
<reference evidence="5 7" key="1">
    <citation type="journal article" date="2015" name="Stand. Genomic Sci.">
        <title>Genomic Encyclopedia of Bacterial and Archaeal Type Strains, Phase III: the genomes of soil and plant-associated and newly described type strains.</title>
        <authorList>
            <person name="Whitman W.B."/>
            <person name="Woyke T."/>
            <person name="Klenk H.P."/>
            <person name="Zhou Y."/>
            <person name="Lilburn T.G."/>
            <person name="Beck B.J."/>
            <person name="De Vos P."/>
            <person name="Vandamme P."/>
            <person name="Eisen J.A."/>
            <person name="Garrity G."/>
            <person name="Hugenholtz P."/>
            <person name="Kyrpides N.C."/>
        </authorList>
    </citation>
    <scope>NUCLEOTIDE SEQUENCE [LARGE SCALE GENOMIC DNA]</scope>
    <source>
        <strain evidence="5 7">P5626</strain>
    </source>
</reference>
<dbReference type="SUPFAM" id="SSF49899">
    <property type="entry name" value="Concanavalin A-like lectins/glucanases"/>
    <property type="match status" value="1"/>
</dbReference>
<dbReference type="EMBL" id="QWDN01000002">
    <property type="protein sequence ID" value="TEB44810.1"/>
    <property type="molecule type" value="Genomic_DNA"/>
</dbReference>
<evidence type="ECO:0000256" key="1">
    <source>
        <dbReference type="ARBA" id="ARBA00006865"/>
    </source>
</evidence>
<comment type="similarity">
    <text evidence="1">Belongs to the glycosyl hydrolase 16 family.</text>
</comment>
<feature type="domain" description="GH16" evidence="4">
    <location>
        <begin position="25"/>
        <end position="265"/>
    </location>
</feature>
<proteinExistence type="inferred from homology"/>
<organism evidence="6 8">
    <name type="scientific">Flavobacterium circumlabens</name>
    <dbReference type="NCBI Taxonomy" id="2133765"/>
    <lineage>
        <taxon>Bacteria</taxon>
        <taxon>Pseudomonadati</taxon>
        <taxon>Bacteroidota</taxon>
        <taxon>Flavobacteriia</taxon>
        <taxon>Flavobacteriales</taxon>
        <taxon>Flavobacteriaceae</taxon>
        <taxon>Flavobacterium</taxon>
    </lineage>
</organism>
<evidence type="ECO:0000256" key="2">
    <source>
        <dbReference type="ARBA" id="ARBA00022729"/>
    </source>
</evidence>
<dbReference type="RefSeq" id="WP_132033362.1">
    <property type="nucleotide sequence ID" value="NZ_QWDN01000002.1"/>
</dbReference>
<dbReference type="Pfam" id="PF18962">
    <property type="entry name" value="Por_Secre_tail"/>
    <property type="match status" value="1"/>
</dbReference>
<dbReference type="CDD" id="cd08023">
    <property type="entry name" value="GH16_laminarinase_like"/>
    <property type="match status" value="1"/>
</dbReference>
<dbReference type="InterPro" id="IPR026444">
    <property type="entry name" value="Secre_tail"/>
</dbReference>
<comment type="caution">
    <text evidence="6">The sequence shown here is derived from an EMBL/GenBank/DDBJ whole genome shotgun (WGS) entry which is preliminary data.</text>
</comment>
<dbReference type="GO" id="GO:0005975">
    <property type="term" value="P:carbohydrate metabolic process"/>
    <property type="evidence" value="ECO:0007669"/>
    <property type="project" value="InterPro"/>
</dbReference>
<dbReference type="InterPro" id="IPR000757">
    <property type="entry name" value="Beta-glucanase-like"/>
</dbReference>
<dbReference type="Proteomes" id="UP000295270">
    <property type="component" value="Unassembled WGS sequence"/>
</dbReference>